<dbReference type="NCBIfam" id="NF046065">
    <property type="entry name" value="MtxRegRemB"/>
    <property type="match status" value="1"/>
</dbReference>
<organism evidence="1 2">
    <name type="scientific">Symbiobacterium thermophilum</name>
    <dbReference type="NCBI Taxonomy" id="2734"/>
    <lineage>
        <taxon>Bacteria</taxon>
        <taxon>Bacillati</taxon>
        <taxon>Bacillota</taxon>
        <taxon>Clostridia</taxon>
        <taxon>Eubacteriales</taxon>
        <taxon>Symbiobacteriaceae</taxon>
        <taxon>Symbiobacterium</taxon>
    </lineage>
</organism>
<evidence type="ECO:0008006" key="3">
    <source>
        <dbReference type="Google" id="ProtNLM"/>
    </source>
</evidence>
<sequence length="93" mass="10038">MYLHVGADVVVSLRQVIAIVNLRTVRKGGATEELLERLKRENRLIQVEGGEPRSLVLTDSGGILSPISAATLKRRSEFGAPFGQALSDGVCHL</sequence>
<reference evidence="2" key="1">
    <citation type="submission" date="2016-04" db="EMBL/GenBank/DDBJ databases">
        <authorList>
            <person name="Antunes L.P."/>
            <person name="Martins L.F."/>
            <person name="Pereira R.V."/>
            <person name="Thomas A.M."/>
            <person name="Barbosa D."/>
            <person name="Nascimento L."/>
            <person name="Silva G.M."/>
            <person name="Condomitti G.W."/>
            <person name="Digiampietri L.A."/>
            <person name="Lombardi K.C."/>
            <person name="Ramos P.L."/>
            <person name="Quaggio R.B."/>
            <person name="Oliveira J.C."/>
            <person name="Pascon R.C."/>
            <person name="Cruz J.B."/>
            <person name="Silva A.M."/>
            <person name="Setubal J.C."/>
        </authorList>
    </citation>
    <scope>NUCLEOTIDE SEQUENCE [LARGE SCALE GENOMIC DNA]</scope>
</reference>
<dbReference type="EMBL" id="LWLV01000158">
    <property type="protein sequence ID" value="OTA41906.1"/>
    <property type="molecule type" value="Genomic_DNA"/>
</dbReference>
<protein>
    <recommendedName>
        <fullName evidence="3">DUF370 domain-containing protein</fullName>
    </recommendedName>
</protein>
<evidence type="ECO:0000313" key="1">
    <source>
        <dbReference type="EMBL" id="OTA41906.1"/>
    </source>
</evidence>
<dbReference type="AlphaFoldDB" id="A0A1Y2T7Z3"/>
<dbReference type="InterPro" id="IPR007169">
    <property type="entry name" value="RemA-like"/>
</dbReference>
<accession>A0A1Y2T7Z3</accession>
<gene>
    <name evidence="1" type="ORF">A6D92_02915</name>
</gene>
<comment type="caution">
    <text evidence="1">The sequence shown here is derived from an EMBL/GenBank/DDBJ whole genome shotgun (WGS) entry which is preliminary data.</text>
</comment>
<name>A0A1Y2T7Z3_SYMTR</name>
<proteinExistence type="predicted"/>
<dbReference type="Proteomes" id="UP000194267">
    <property type="component" value="Unassembled WGS sequence"/>
</dbReference>
<dbReference type="Pfam" id="PF04025">
    <property type="entry name" value="RemA-like"/>
    <property type="match status" value="1"/>
</dbReference>
<evidence type="ECO:0000313" key="2">
    <source>
        <dbReference type="Proteomes" id="UP000194267"/>
    </source>
</evidence>